<sequence length="380" mass="42587">MRQSNNLPFQQHLAHDTLYRTGSSIRNTDLSFLFHGDVALHHLNRSLSSHLALHPQAITNLANAGLTHLNDIAFFSSDSDNHTTLRLQPHSNVSFQNATTRAQERWPQISLWIRNITLKDLVDGFMAMGDINNCVGTRWTDVENRTCVQSADTHNNLRRAAAGEYSVPLWFLVLPPLLRMQNAHNLINAYHAVSIHPPLPSYIPPGLFDSDASIILPVSAFRTPLHHGEAYGLIALTIHQYNLPPPPLNFPSFPTLYTDHLNSTHIISSAFHVPQLPHQWSSLPGRSLYRWLLYLLQHSPPPRHPPTIVHTPAHTNSSSRPSQLNASTDFIASRSQTTQSLPPPAPLPTLFMDPYILYSPKDGYIETKISSYILSVLISV</sequence>
<feature type="region of interest" description="Disordered" evidence="1">
    <location>
        <begin position="304"/>
        <end position="324"/>
    </location>
</feature>
<feature type="compositionally biased region" description="Polar residues" evidence="1">
    <location>
        <begin position="313"/>
        <end position="324"/>
    </location>
</feature>
<dbReference type="RefSeq" id="XP_043044901.1">
    <property type="nucleotide sequence ID" value="XM_043176661.1"/>
</dbReference>
<dbReference type="EMBL" id="MU250525">
    <property type="protein sequence ID" value="KAG7451401.1"/>
    <property type="molecule type" value="Genomic_DNA"/>
</dbReference>
<evidence type="ECO:0000313" key="2">
    <source>
        <dbReference type="EMBL" id="KAG7451401.1"/>
    </source>
</evidence>
<dbReference type="OrthoDB" id="3251015at2759"/>
<proteinExistence type="predicted"/>
<protein>
    <submittedName>
        <fullName evidence="2">Uncharacterized protein</fullName>
    </submittedName>
</protein>
<dbReference type="GeneID" id="66098948"/>
<keyword evidence="3" id="KW-1185">Reference proteome</keyword>
<dbReference type="Proteomes" id="UP000812287">
    <property type="component" value="Unassembled WGS sequence"/>
</dbReference>
<accession>A0A9P8AXN1</accession>
<organism evidence="2 3">
    <name type="scientific">Guyanagaster necrorhizus</name>
    <dbReference type="NCBI Taxonomy" id="856835"/>
    <lineage>
        <taxon>Eukaryota</taxon>
        <taxon>Fungi</taxon>
        <taxon>Dikarya</taxon>
        <taxon>Basidiomycota</taxon>
        <taxon>Agaricomycotina</taxon>
        <taxon>Agaricomycetes</taxon>
        <taxon>Agaricomycetidae</taxon>
        <taxon>Agaricales</taxon>
        <taxon>Marasmiineae</taxon>
        <taxon>Physalacriaceae</taxon>
        <taxon>Guyanagaster</taxon>
    </lineage>
</organism>
<evidence type="ECO:0000313" key="3">
    <source>
        <dbReference type="Proteomes" id="UP000812287"/>
    </source>
</evidence>
<gene>
    <name evidence="2" type="ORF">BT62DRAFT_1000644</name>
</gene>
<evidence type="ECO:0000256" key="1">
    <source>
        <dbReference type="SAM" id="MobiDB-lite"/>
    </source>
</evidence>
<reference evidence="2" key="1">
    <citation type="submission" date="2020-11" db="EMBL/GenBank/DDBJ databases">
        <title>Adaptations for nitrogen fixation in a non-lichenized fungal sporocarp promotes dispersal by wood-feeding termites.</title>
        <authorList>
            <consortium name="DOE Joint Genome Institute"/>
            <person name="Koch R.A."/>
            <person name="Yoon G."/>
            <person name="Arayal U."/>
            <person name="Lail K."/>
            <person name="Amirebrahimi M."/>
            <person name="Labutti K."/>
            <person name="Lipzen A."/>
            <person name="Riley R."/>
            <person name="Barry K."/>
            <person name="Henrissat B."/>
            <person name="Grigoriev I.V."/>
            <person name="Herr J.R."/>
            <person name="Aime M.C."/>
        </authorList>
    </citation>
    <scope>NUCLEOTIDE SEQUENCE</scope>
    <source>
        <strain evidence="2">MCA 3950</strain>
    </source>
</reference>
<dbReference type="AlphaFoldDB" id="A0A9P8AXN1"/>
<comment type="caution">
    <text evidence="2">The sequence shown here is derived from an EMBL/GenBank/DDBJ whole genome shotgun (WGS) entry which is preliminary data.</text>
</comment>
<name>A0A9P8AXN1_9AGAR</name>